<dbReference type="InterPro" id="IPR002401">
    <property type="entry name" value="Cyt_P450_E_grp-I"/>
</dbReference>
<keyword evidence="16" id="KW-1185">Reference proteome</keyword>
<dbReference type="GO" id="GO:0016705">
    <property type="term" value="F:oxidoreductase activity, acting on paired donors, with incorporation or reduction of molecular oxygen"/>
    <property type="evidence" value="ECO:0007669"/>
    <property type="project" value="InterPro"/>
</dbReference>
<evidence type="ECO:0000256" key="3">
    <source>
        <dbReference type="ARBA" id="ARBA00004721"/>
    </source>
</evidence>
<comment type="cofactor">
    <cofactor evidence="1 13">
        <name>heme</name>
        <dbReference type="ChEBI" id="CHEBI:30413"/>
    </cofactor>
</comment>
<evidence type="ECO:0000256" key="13">
    <source>
        <dbReference type="PIRSR" id="PIRSR602401-1"/>
    </source>
</evidence>
<accession>A0AAW0A0G3</accession>
<comment type="pathway">
    <text evidence="3">Secondary metabolite biosynthesis; terpenoid biosynthesis.</text>
</comment>
<evidence type="ECO:0000256" key="1">
    <source>
        <dbReference type="ARBA" id="ARBA00001971"/>
    </source>
</evidence>
<dbReference type="Gene3D" id="1.10.630.10">
    <property type="entry name" value="Cytochrome P450"/>
    <property type="match status" value="1"/>
</dbReference>
<comment type="similarity">
    <text evidence="4 14">Belongs to the cytochrome P450 family.</text>
</comment>
<feature type="binding site" description="axial binding residue" evidence="13">
    <location>
        <position position="449"/>
    </location>
    <ligand>
        <name>heme</name>
        <dbReference type="ChEBI" id="CHEBI:30413"/>
    </ligand>
    <ligandPart>
        <name>Fe</name>
        <dbReference type="ChEBI" id="CHEBI:18248"/>
    </ligandPart>
</feature>
<comment type="caution">
    <text evidence="15">The sequence shown here is derived from an EMBL/GenBank/DDBJ whole genome shotgun (WGS) entry which is preliminary data.</text>
</comment>
<reference evidence="15 16" key="1">
    <citation type="journal article" date="2024" name="J Genomics">
        <title>Draft genome sequencing and assembly of Favolaschia claudopus CIRM-BRFM 2984 isolated from oak limbs.</title>
        <authorList>
            <person name="Navarro D."/>
            <person name="Drula E."/>
            <person name="Chaduli D."/>
            <person name="Cazenave R."/>
            <person name="Ahrendt S."/>
            <person name="Wang J."/>
            <person name="Lipzen A."/>
            <person name="Daum C."/>
            <person name="Barry K."/>
            <person name="Grigoriev I.V."/>
            <person name="Favel A."/>
            <person name="Rosso M.N."/>
            <person name="Martin F."/>
        </authorList>
    </citation>
    <scope>NUCLEOTIDE SEQUENCE [LARGE SCALE GENOMIC DNA]</scope>
    <source>
        <strain evidence="15 16">CIRM-BRFM 2984</strain>
    </source>
</reference>
<keyword evidence="9 14" id="KW-0560">Oxidoreductase</keyword>
<evidence type="ECO:0000256" key="14">
    <source>
        <dbReference type="RuleBase" id="RU000461"/>
    </source>
</evidence>
<dbReference type="GO" id="GO:0020037">
    <property type="term" value="F:heme binding"/>
    <property type="evidence" value="ECO:0007669"/>
    <property type="project" value="InterPro"/>
</dbReference>
<evidence type="ECO:0000256" key="11">
    <source>
        <dbReference type="ARBA" id="ARBA00023033"/>
    </source>
</evidence>
<evidence type="ECO:0000256" key="7">
    <source>
        <dbReference type="ARBA" id="ARBA00022723"/>
    </source>
</evidence>
<dbReference type="InterPro" id="IPR017972">
    <property type="entry name" value="Cyt_P450_CS"/>
</dbReference>
<keyword evidence="8" id="KW-1133">Transmembrane helix</keyword>
<name>A0AAW0A0G3_9AGAR</name>
<dbReference type="InterPro" id="IPR050121">
    <property type="entry name" value="Cytochrome_P450_monoxygenase"/>
</dbReference>
<organism evidence="15 16">
    <name type="scientific">Favolaschia claudopus</name>
    <dbReference type="NCBI Taxonomy" id="2862362"/>
    <lineage>
        <taxon>Eukaryota</taxon>
        <taxon>Fungi</taxon>
        <taxon>Dikarya</taxon>
        <taxon>Basidiomycota</taxon>
        <taxon>Agaricomycotina</taxon>
        <taxon>Agaricomycetes</taxon>
        <taxon>Agaricomycetidae</taxon>
        <taxon>Agaricales</taxon>
        <taxon>Marasmiineae</taxon>
        <taxon>Mycenaceae</taxon>
        <taxon>Favolaschia</taxon>
    </lineage>
</organism>
<dbReference type="PRINTS" id="PR00385">
    <property type="entry name" value="P450"/>
</dbReference>
<dbReference type="InterPro" id="IPR001128">
    <property type="entry name" value="Cyt_P450"/>
</dbReference>
<dbReference type="GO" id="GO:0004497">
    <property type="term" value="F:monooxygenase activity"/>
    <property type="evidence" value="ECO:0007669"/>
    <property type="project" value="UniProtKB-KW"/>
</dbReference>
<keyword evidence="12" id="KW-0472">Membrane</keyword>
<dbReference type="AlphaFoldDB" id="A0AAW0A0G3"/>
<dbReference type="GO" id="GO:0016020">
    <property type="term" value="C:membrane"/>
    <property type="evidence" value="ECO:0007669"/>
    <property type="project" value="UniProtKB-SubCell"/>
</dbReference>
<keyword evidence="6" id="KW-0812">Transmembrane</keyword>
<protein>
    <submittedName>
        <fullName evidence="15">Cytochrome P450</fullName>
    </submittedName>
</protein>
<dbReference type="Proteomes" id="UP001362999">
    <property type="component" value="Unassembled WGS sequence"/>
</dbReference>
<keyword evidence="11 14" id="KW-0503">Monooxygenase</keyword>
<evidence type="ECO:0000313" key="15">
    <source>
        <dbReference type="EMBL" id="KAK6996790.1"/>
    </source>
</evidence>
<keyword evidence="7 13" id="KW-0479">Metal-binding</keyword>
<evidence type="ECO:0000256" key="12">
    <source>
        <dbReference type="ARBA" id="ARBA00023136"/>
    </source>
</evidence>
<dbReference type="GO" id="GO:0005506">
    <property type="term" value="F:iron ion binding"/>
    <property type="evidence" value="ECO:0007669"/>
    <property type="project" value="InterPro"/>
</dbReference>
<evidence type="ECO:0000256" key="4">
    <source>
        <dbReference type="ARBA" id="ARBA00010617"/>
    </source>
</evidence>
<keyword evidence="10 13" id="KW-0408">Iron</keyword>
<dbReference type="InterPro" id="IPR036396">
    <property type="entry name" value="Cyt_P450_sf"/>
</dbReference>
<keyword evidence="5 13" id="KW-0349">Heme</keyword>
<gene>
    <name evidence="15" type="ORF">R3P38DRAFT_3070461</name>
</gene>
<sequence length="513" mass="57583">MFSPPFLYAVAGLVAFRVLRYFRALRAHGYVEGYRPLLDPHSLPGNAIPPTWWHMGFMWPWYQRKHSHFNHTHDLTTLIPLVWGNPAYFAASVGIVRQVWGNEAKTGLVKGVDFTTEGVWGSSIASANGENWKRHRRVVGPSFTQQMFSRVVDESGTLYGKMKSEFIGKDLVLNNLHALLLRFTFVMICRCGFGMPVDWKQSSGHDEVAIFDRALSVASTTLIHRLILPNWLWRLPIQSLRDINDSWDTVLTLVKSIAASRQAEYSTQKELGNDSVDDIFTKLVSSTDEGAKYSLNPAEVTGNMMSLLFAGHETTSSALLSVLVLLGLHPDEQQMAYEEIMKEIPVAENMNIHDVSALKYVLCCMHEAHRLIPATINLPRDVPDEIVLHSSMPVERDIVVQKGARIIVDIMAVCHNPTDFPDPEAFKPSRWEDVSDHDIIMFGAGPRACVGRRFAQVEAVCLLAHFLRDWRVETVLKEGETRAVALERVMAGASMYGTAFSLGEVPVRIVART</sequence>
<evidence type="ECO:0000256" key="6">
    <source>
        <dbReference type="ARBA" id="ARBA00022692"/>
    </source>
</evidence>
<evidence type="ECO:0000256" key="2">
    <source>
        <dbReference type="ARBA" id="ARBA00004370"/>
    </source>
</evidence>
<evidence type="ECO:0000313" key="16">
    <source>
        <dbReference type="Proteomes" id="UP001362999"/>
    </source>
</evidence>
<dbReference type="PANTHER" id="PTHR24305">
    <property type="entry name" value="CYTOCHROME P450"/>
    <property type="match status" value="1"/>
</dbReference>
<evidence type="ECO:0000256" key="9">
    <source>
        <dbReference type="ARBA" id="ARBA00023002"/>
    </source>
</evidence>
<evidence type="ECO:0000256" key="8">
    <source>
        <dbReference type="ARBA" id="ARBA00022989"/>
    </source>
</evidence>
<evidence type="ECO:0000256" key="10">
    <source>
        <dbReference type="ARBA" id="ARBA00023004"/>
    </source>
</evidence>
<comment type="subcellular location">
    <subcellularLocation>
        <location evidence="2">Membrane</location>
    </subcellularLocation>
</comment>
<dbReference type="PROSITE" id="PS00086">
    <property type="entry name" value="CYTOCHROME_P450"/>
    <property type="match status" value="1"/>
</dbReference>
<proteinExistence type="inferred from homology"/>
<dbReference type="Pfam" id="PF00067">
    <property type="entry name" value="p450"/>
    <property type="match status" value="1"/>
</dbReference>
<dbReference type="PRINTS" id="PR00463">
    <property type="entry name" value="EP450I"/>
</dbReference>
<dbReference type="SUPFAM" id="SSF48264">
    <property type="entry name" value="Cytochrome P450"/>
    <property type="match status" value="1"/>
</dbReference>
<dbReference type="EMBL" id="JAWWNJ010000096">
    <property type="protein sequence ID" value="KAK6996790.1"/>
    <property type="molecule type" value="Genomic_DNA"/>
</dbReference>
<dbReference type="PANTHER" id="PTHR24305:SF166">
    <property type="entry name" value="CYTOCHROME P450 12A4, MITOCHONDRIAL-RELATED"/>
    <property type="match status" value="1"/>
</dbReference>
<evidence type="ECO:0000256" key="5">
    <source>
        <dbReference type="ARBA" id="ARBA00022617"/>
    </source>
</evidence>